<dbReference type="AlphaFoldDB" id="A0A2A9HC23"/>
<sequence>MQIRRRGSALRQGLLAGLLAAALCIPGAARGQEPPGPPDFAWPYGIVQADGANLDPAVQPVIALVNGRACGEDLTRVAGPGPGTPASDVGKTVYVVDVLADGSRPGQRPGCGTPGAAIRLWFPVARRFAVQEPVFAPGGQRVDVELGPVLPFRMAAPLVASDGVN</sequence>
<name>A0A2A9HC23_TEPT2</name>
<comment type="caution">
    <text evidence="2">The sequence shown here is derived from an EMBL/GenBank/DDBJ whole genome shotgun (WGS) entry which is preliminary data.</text>
</comment>
<keyword evidence="3" id="KW-1185">Reference proteome</keyword>
<accession>A0A2A9HC23</accession>
<evidence type="ECO:0000256" key="1">
    <source>
        <dbReference type="SAM" id="SignalP"/>
    </source>
</evidence>
<gene>
    <name evidence="2" type="ORF">A9A59_0712</name>
</gene>
<keyword evidence="1" id="KW-0732">Signal</keyword>
<proteinExistence type="predicted"/>
<evidence type="ECO:0000313" key="3">
    <source>
        <dbReference type="Proteomes" id="UP000223071"/>
    </source>
</evidence>
<dbReference type="EMBL" id="PDJQ01000001">
    <property type="protein sequence ID" value="PFG73514.1"/>
    <property type="molecule type" value="Genomic_DNA"/>
</dbReference>
<evidence type="ECO:0000313" key="2">
    <source>
        <dbReference type="EMBL" id="PFG73514.1"/>
    </source>
</evidence>
<reference evidence="2 3" key="1">
    <citation type="submission" date="2017-09" db="EMBL/GenBank/DDBJ databases">
        <title>Sequencing the genomes of two abundant thermophiles in Great Basin hot springs: Thermocrinis jamiesonii and novel Chloroflexi Thermoflexus hugenholtzii.</title>
        <authorList>
            <person name="Hedlund B."/>
        </authorList>
    </citation>
    <scope>NUCLEOTIDE SEQUENCE [LARGE SCALE GENOMIC DNA]</scope>
    <source>
        <strain evidence="2 3">G233</strain>
    </source>
</reference>
<feature type="chain" id="PRO_5012066476" evidence="1">
    <location>
        <begin position="32"/>
        <end position="165"/>
    </location>
</feature>
<feature type="signal peptide" evidence="1">
    <location>
        <begin position="1"/>
        <end position="31"/>
    </location>
</feature>
<dbReference type="RefSeq" id="WP_098502966.1">
    <property type="nucleotide sequence ID" value="NZ_PDJQ01000001.1"/>
</dbReference>
<protein>
    <submittedName>
        <fullName evidence="2">Uncharacterized protein</fullName>
    </submittedName>
</protein>
<dbReference type="Proteomes" id="UP000223071">
    <property type="component" value="Unassembled WGS sequence"/>
</dbReference>
<organism evidence="2 3">
    <name type="scientific">Tepidiforma thermophila (strain KCTC 52669 / CGMCC 1.13589 / G233)</name>
    <dbReference type="NCBI Taxonomy" id="2761530"/>
    <lineage>
        <taxon>Bacteria</taxon>
        <taxon>Bacillati</taxon>
        <taxon>Chloroflexota</taxon>
        <taxon>Tepidiformia</taxon>
        <taxon>Tepidiformales</taxon>
        <taxon>Tepidiformaceae</taxon>
        <taxon>Tepidiforma</taxon>
    </lineage>
</organism>